<dbReference type="OrthoDB" id="127285at2759"/>
<proteinExistence type="predicted"/>
<dbReference type="Pfam" id="PF05477">
    <property type="entry name" value="SURF2"/>
    <property type="match status" value="1"/>
</dbReference>
<dbReference type="AlphaFoldDB" id="A0A9W3BBH7"/>
<gene>
    <name evidence="3" type="primary">LOC106061259</name>
</gene>
<dbReference type="PANTHER" id="PTHR34348:SF1">
    <property type="entry name" value="SURFEIT LOCUS PROTEIN 2"/>
    <property type="match status" value="1"/>
</dbReference>
<evidence type="ECO:0000256" key="1">
    <source>
        <dbReference type="SAM" id="MobiDB-lite"/>
    </source>
</evidence>
<dbReference type="GeneID" id="106061259"/>
<feature type="compositionally biased region" description="Acidic residues" evidence="1">
    <location>
        <begin position="150"/>
        <end position="172"/>
    </location>
</feature>
<dbReference type="RefSeq" id="XP_055896867.1">
    <property type="nucleotide sequence ID" value="XM_056040892.1"/>
</dbReference>
<name>A0A9W3BBH7_BIOGL</name>
<feature type="region of interest" description="Disordered" evidence="1">
    <location>
        <begin position="124"/>
        <end position="266"/>
    </location>
</feature>
<organism evidence="2 3">
    <name type="scientific">Biomphalaria glabrata</name>
    <name type="common">Bloodfluke planorb</name>
    <name type="synonym">Freshwater snail</name>
    <dbReference type="NCBI Taxonomy" id="6526"/>
    <lineage>
        <taxon>Eukaryota</taxon>
        <taxon>Metazoa</taxon>
        <taxon>Spiralia</taxon>
        <taxon>Lophotrochozoa</taxon>
        <taxon>Mollusca</taxon>
        <taxon>Gastropoda</taxon>
        <taxon>Heterobranchia</taxon>
        <taxon>Euthyneura</taxon>
        <taxon>Panpulmonata</taxon>
        <taxon>Hygrophila</taxon>
        <taxon>Lymnaeoidea</taxon>
        <taxon>Planorbidae</taxon>
        <taxon>Biomphalaria</taxon>
    </lineage>
</organism>
<evidence type="ECO:0000313" key="3">
    <source>
        <dbReference type="RefSeq" id="XP_055896867.1"/>
    </source>
</evidence>
<sequence>MKMDSSEIDVLLKNHSSLEYIDLSDKTKVRCNLTKHEMPATVAAIQSYVSGKKYKKARSLKSYDYDKLKPHIIPSTKRNHLNELFCTLTLRHIGKSPEDVERHLKGKKYTRALARWQKCQETGEKFVPRPSRQKKVITSDSDSVSGENQFWEDDSEDDHGSEDDMSDLYPDDALEKDVTQESADNNENSKEETLVEADGPPDCDSDYSMSELDQSNSTDNSKSLKSLKDSQNKSGTQTTKQKGKQRKRQTDLENKNVKKNKKKKLN</sequence>
<feature type="compositionally biased region" description="Polar residues" evidence="1">
    <location>
        <begin position="136"/>
        <end position="148"/>
    </location>
</feature>
<reference evidence="3" key="1">
    <citation type="submission" date="2025-08" db="UniProtKB">
        <authorList>
            <consortium name="RefSeq"/>
        </authorList>
    </citation>
    <scope>IDENTIFICATION</scope>
</reference>
<feature type="compositionally biased region" description="Basic residues" evidence="1">
    <location>
        <begin position="257"/>
        <end position="266"/>
    </location>
</feature>
<accession>A0A9W3BBH7</accession>
<dbReference type="InterPro" id="IPR008833">
    <property type="entry name" value="Surf2"/>
</dbReference>
<keyword evidence="2" id="KW-1185">Reference proteome</keyword>
<protein>
    <submittedName>
        <fullName evidence="3">Surfeit locus protein 2-like isoform X1</fullName>
    </submittedName>
</protein>
<dbReference type="OMA" id="QYEPYIV"/>
<feature type="compositionally biased region" description="Low complexity" evidence="1">
    <location>
        <begin position="215"/>
        <end position="224"/>
    </location>
</feature>
<dbReference type="Proteomes" id="UP001165740">
    <property type="component" value="Chromosome 9"/>
</dbReference>
<dbReference type="PANTHER" id="PTHR34348">
    <property type="entry name" value="SURFEIT LOCUS PROTEIN 2"/>
    <property type="match status" value="1"/>
</dbReference>
<evidence type="ECO:0000313" key="2">
    <source>
        <dbReference type="Proteomes" id="UP001165740"/>
    </source>
</evidence>